<proteinExistence type="predicted"/>
<dbReference type="Pfam" id="PF06067">
    <property type="entry name" value="DUF932"/>
    <property type="match status" value="1"/>
</dbReference>
<name>A0A5P8P184_9BACT</name>
<reference evidence="1 2" key="1">
    <citation type="submission" date="2019-09" db="EMBL/GenBank/DDBJ databases">
        <title>Sulfurimonas gotlandica sp. nov., a chemoautotrophic and psychrotolerant epsilonproteobacterium isolated from a pelagic redoxcline, and an emended description of the genus Sulfurimonas.</title>
        <authorList>
            <person name="Wang S."/>
            <person name="Jiang L."/>
            <person name="Shao S."/>
        </authorList>
    </citation>
    <scope>NUCLEOTIDE SEQUENCE [LARGE SCALE GENOMIC DNA]</scope>
    <source>
        <strain evidence="1 2">GYSZ_1</strain>
    </source>
</reference>
<dbReference type="InterPro" id="IPR026325">
    <property type="entry name" value="DUF932"/>
</dbReference>
<gene>
    <name evidence="1" type="ORF">FJR48_06485</name>
</gene>
<organism evidence="1 2">
    <name type="scientific">Sulfurimonas lithotrophica</name>
    <dbReference type="NCBI Taxonomy" id="2590022"/>
    <lineage>
        <taxon>Bacteria</taxon>
        <taxon>Pseudomonadati</taxon>
        <taxon>Campylobacterota</taxon>
        <taxon>Epsilonproteobacteria</taxon>
        <taxon>Campylobacterales</taxon>
        <taxon>Sulfurimonadaceae</taxon>
        <taxon>Sulfurimonas</taxon>
    </lineage>
</organism>
<evidence type="ECO:0000313" key="1">
    <source>
        <dbReference type="EMBL" id="QFR49390.1"/>
    </source>
</evidence>
<evidence type="ECO:0000313" key="2">
    <source>
        <dbReference type="Proteomes" id="UP000326944"/>
    </source>
</evidence>
<accession>A0A5P8P184</accession>
<protein>
    <submittedName>
        <fullName evidence="1">DUF945 domain-containing protein</fullName>
    </submittedName>
</protein>
<dbReference type="KEGG" id="sulg:FJR48_06485"/>
<dbReference type="AlphaFoldDB" id="A0A5P8P184"/>
<dbReference type="EMBL" id="CP043617">
    <property type="protein sequence ID" value="QFR49390.1"/>
    <property type="molecule type" value="Genomic_DNA"/>
</dbReference>
<keyword evidence="2" id="KW-1185">Reference proteome</keyword>
<dbReference type="OrthoDB" id="4554729at2"/>
<sequence length="290" mass="33323">MNLSFSHKTFNTQFKIYKGKTMSVRPLTDEQLKEQAPVLFTEQPHFETSDKYHFVSSIDVINEIKSHNWHPVSVQQSSVKDEDKDGYQRHVVRFRHFEDLLNPKENAVELLLFNSHDRSTAFSISAGIYRFVCSNGLVIADSVFESYKIKHIGDRANDIHTAIDKITSFKPQLEYKINKFEALKLSTGEREAFAKSSIALRFPEHLEVDYKDLLVPHRDEDNKDDLYTTLNIIQENLLSGNVSGVNKETGRRFTSREITSIGKDKEINQGLWDIAERISSIKEPEMALAA</sequence>
<dbReference type="Proteomes" id="UP000326944">
    <property type="component" value="Chromosome"/>
</dbReference>